<dbReference type="InterPro" id="IPR036390">
    <property type="entry name" value="WH_DNA-bd_sf"/>
</dbReference>
<dbReference type="eggNOG" id="COG1733">
    <property type="taxonomic scope" value="Bacteria"/>
</dbReference>
<dbReference type="SUPFAM" id="SSF46785">
    <property type="entry name" value="Winged helix' DNA-binding domain"/>
    <property type="match status" value="1"/>
</dbReference>
<dbReference type="InterPro" id="IPR036388">
    <property type="entry name" value="WH-like_DNA-bd_sf"/>
</dbReference>
<dbReference type="EMBL" id="CP003876">
    <property type="protein sequence ID" value="AFU01139.1"/>
    <property type="molecule type" value="Genomic_DNA"/>
</dbReference>
<proteinExistence type="predicted"/>
<evidence type="ECO:0000256" key="1">
    <source>
        <dbReference type="ARBA" id="ARBA00023015"/>
    </source>
</evidence>
<dbReference type="STRING" id="1133849.O3I_015890"/>
<evidence type="ECO:0000256" key="2">
    <source>
        <dbReference type="ARBA" id="ARBA00023125"/>
    </source>
</evidence>
<dbReference type="Proteomes" id="UP000006304">
    <property type="component" value="Chromosome"/>
</dbReference>
<accession>K0EVN2</accession>
<dbReference type="AlphaFoldDB" id="K0EVN2"/>
<keyword evidence="1" id="KW-0805">Transcription regulation</keyword>
<name>K0EVN2_NOCB7</name>
<evidence type="ECO:0000259" key="4">
    <source>
        <dbReference type="PROSITE" id="PS51118"/>
    </source>
</evidence>
<keyword evidence="3" id="KW-0804">Transcription</keyword>
<feature type="domain" description="HTH hxlR-type" evidence="4">
    <location>
        <begin position="17"/>
        <end position="116"/>
    </location>
</feature>
<organism evidence="5 6">
    <name type="scientific">Nocardia brasiliensis (strain ATCC 700358 / HUJEG-1)</name>
    <dbReference type="NCBI Taxonomy" id="1133849"/>
    <lineage>
        <taxon>Bacteria</taxon>
        <taxon>Bacillati</taxon>
        <taxon>Actinomycetota</taxon>
        <taxon>Actinomycetes</taxon>
        <taxon>Mycobacteriales</taxon>
        <taxon>Nocardiaceae</taxon>
        <taxon>Nocardia</taxon>
    </lineage>
</organism>
<dbReference type="Pfam" id="PF01638">
    <property type="entry name" value="HxlR"/>
    <property type="match status" value="1"/>
</dbReference>
<dbReference type="HOGENOM" id="CLU_111585_2_3_11"/>
<evidence type="ECO:0000313" key="6">
    <source>
        <dbReference type="Proteomes" id="UP000006304"/>
    </source>
</evidence>
<keyword evidence="2" id="KW-0238">DNA-binding</keyword>
<sequence length="138" mass="15240">MVCMNRNGGPEQLLADCQLRAVVDLFTHRWDLVVLAALHDGPHRRGALHERVGGLSDKSLTETLRRLLQAGLIQRQRFGQRPPRVDYALTALGGSLVDGPVRELGRWIHENGDALLAAQERNDSAASDFEHEDNGSAQ</sequence>
<evidence type="ECO:0000313" key="5">
    <source>
        <dbReference type="EMBL" id="AFU01139.1"/>
    </source>
</evidence>
<dbReference type="KEGG" id="nbr:O3I_015890"/>
<gene>
    <name evidence="5" type="ORF">O3I_015890</name>
</gene>
<dbReference type="PROSITE" id="PS51118">
    <property type="entry name" value="HTH_HXLR"/>
    <property type="match status" value="1"/>
</dbReference>
<dbReference type="PANTHER" id="PTHR33204:SF18">
    <property type="entry name" value="TRANSCRIPTIONAL REGULATORY PROTEIN"/>
    <property type="match status" value="1"/>
</dbReference>
<dbReference type="Gene3D" id="1.10.10.10">
    <property type="entry name" value="Winged helix-like DNA-binding domain superfamily/Winged helix DNA-binding domain"/>
    <property type="match status" value="1"/>
</dbReference>
<protein>
    <submittedName>
        <fullName evidence="5">HxlR family transcriptional regulator</fullName>
    </submittedName>
</protein>
<keyword evidence="6" id="KW-1185">Reference proteome</keyword>
<dbReference type="PANTHER" id="PTHR33204">
    <property type="entry name" value="TRANSCRIPTIONAL REGULATOR, MARR FAMILY"/>
    <property type="match status" value="1"/>
</dbReference>
<dbReference type="GO" id="GO:0003677">
    <property type="term" value="F:DNA binding"/>
    <property type="evidence" value="ECO:0007669"/>
    <property type="project" value="UniProtKB-KW"/>
</dbReference>
<evidence type="ECO:0000256" key="3">
    <source>
        <dbReference type="ARBA" id="ARBA00023163"/>
    </source>
</evidence>
<reference evidence="5 6" key="1">
    <citation type="journal article" date="2012" name="J. Bacteriol.">
        <title>Complete genome sequence of Nocardia brasiliensis HUJEG-1.</title>
        <authorList>
            <person name="Vera-Cabrera L."/>
            <person name="Ortiz-Lopez R."/>
            <person name="Elizondo-Gonzalez R."/>
            <person name="Perez-Maya A.A."/>
            <person name="Ocampo-Candiani J."/>
        </authorList>
    </citation>
    <scope>NUCLEOTIDE SEQUENCE [LARGE SCALE GENOMIC DNA]</scope>
    <source>
        <strain evidence="6">ATCC 700358</strain>
    </source>
</reference>
<dbReference type="InterPro" id="IPR002577">
    <property type="entry name" value="HTH_HxlR"/>
</dbReference>